<dbReference type="CDD" id="cd03499">
    <property type="entry name" value="SQR_TypeC_SdhC"/>
    <property type="match status" value="1"/>
</dbReference>
<name>A0A120CXK4_HYPSL</name>
<evidence type="ECO:0000313" key="15">
    <source>
        <dbReference type="Proteomes" id="UP000059074"/>
    </source>
</evidence>
<dbReference type="Proteomes" id="UP000059074">
    <property type="component" value="Unassembled WGS sequence"/>
</dbReference>
<comment type="similarity">
    <text evidence="3">Belongs to the cytochrome b560 family.</text>
</comment>
<dbReference type="RefSeq" id="WP_068459748.1">
    <property type="nucleotide sequence ID" value="NZ_LMTR01000027.1"/>
</dbReference>
<comment type="cofactor">
    <cofactor evidence="12">
        <name>heme</name>
        <dbReference type="ChEBI" id="CHEBI:30413"/>
    </cofactor>
    <text evidence="12">The heme is bound between the two transmembrane subunits.</text>
</comment>
<comment type="caution">
    <text evidence="14">The sequence shown here is derived from an EMBL/GenBank/DDBJ whole genome shotgun (WGS) entry which is preliminary data.</text>
</comment>
<dbReference type="InterPro" id="IPR000701">
    <property type="entry name" value="SuccDH_FuR_B_TM-su"/>
</dbReference>
<evidence type="ECO:0000256" key="13">
    <source>
        <dbReference type="SAM" id="Phobius"/>
    </source>
</evidence>
<keyword evidence="15" id="KW-1185">Reference proteome</keyword>
<dbReference type="GO" id="GO:0046872">
    <property type="term" value="F:metal ion binding"/>
    <property type="evidence" value="ECO:0007669"/>
    <property type="project" value="UniProtKB-KW"/>
</dbReference>
<dbReference type="AlphaFoldDB" id="A0A120CXK4"/>
<evidence type="ECO:0000256" key="1">
    <source>
        <dbReference type="ARBA" id="ARBA00004050"/>
    </source>
</evidence>
<evidence type="ECO:0000256" key="12">
    <source>
        <dbReference type="PIRSR" id="PIRSR000178-1"/>
    </source>
</evidence>
<dbReference type="NCBIfam" id="TIGR02970">
    <property type="entry name" value="succ_dehyd_cytB"/>
    <property type="match status" value="1"/>
</dbReference>
<dbReference type="EMBL" id="LMTR01000027">
    <property type="protein sequence ID" value="KWT71082.1"/>
    <property type="molecule type" value="Genomic_DNA"/>
</dbReference>
<keyword evidence="10 13" id="KW-0472">Membrane</keyword>
<evidence type="ECO:0000256" key="10">
    <source>
        <dbReference type="ARBA" id="ARBA00023136"/>
    </source>
</evidence>
<dbReference type="OrthoDB" id="9799441at2"/>
<dbReference type="GO" id="GO:0006099">
    <property type="term" value="P:tricarboxylic acid cycle"/>
    <property type="evidence" value="ECO:0007669"/>
    <property type="project" value="InterPro"/>
</dbReference>
<dbReference type="GO" id="GO:0016020">
    <property type="term" value="C:membrane"/>
    <property type="evidence" value="ECO:0007669"/>
    <property type="project" value="UniProtKB-SubCell"/>
</dbReference>
<evidence type="ECO:0000256" key="11">
    <source>
        <dbReference type="ARBA" id="ARBA00025912"/>
    </source>
</evidence>
<dbReference type="PANTHER" id="PTHR10978:SF5">
    <property type="entry name" value="SUCCINATE DEHYDROGENASE CYTOCHROME B560 SUBUNIT, MITOCHONDRIAL"/>
    <property type="match status" value="1"/>
</dbReference>
<dbReference type="STRING" id="121290.APY04_0744"/>
<keyword evidence="8 13" id="KW-1133">Transmembrane helix</keyword>
<protein>
    <recommendedName>
        <fullName evidence="4">Succinate dehydrogenase cytochrome b556 subunit</fullName>
    </recommendedName>
</protein>
<dbReference type="PROSITE" id="PS01001">
    <property type="entry name" value="SDH_CYT_2"/>
    <property type="match status" value="1"/>
</dbReference>
<comment type="subcellular location">
    <subcellularLocation>
        <location evidence="2">Membrane</location>
        <topology evidence="2">Multi-pass membrane protein</topology>
    </subcellularLocation>
</comment>
<dbReference type="InterPro" id="IPR018495">
    <property type="entry name" value="Succ_DH_cyt_bsu_CS"/>
</dbReference>
<gene>
    <name evidence="14" type="ORF">APY04_0744</name>
</gene>
<evidence type="ECO:0000256" key="5">
    <source>
        <dbReference type="ARBA" id="ARBA00022617"/>
    </source>
</evidence>
<dbReference type="PATRIC" id="fig|121290.4.peg.1219"/>
<sequence>MAGVTTEKRSRARPLSPHLQIYRPTINMVMSILHRISGAALYFGSLLLAVWLLAAATGPDQFQFVNWLFSTWPGIIVLVGYSWALILHMLGGLRHFIWDTGRGFDIGTVDLLGWATAILSVLLTAALWIYIASQQGWFAAWA</sequence>
<evidence type="ECO:0000256" key="9">
    <source>
        <dbReference type="ARBA" id="ARBA00023004"/>
    </source>
</evidence>
<proteinExistence type="inferred from homology"/>
<feature type="transmembrane region" description="Helical" evidence="13">
    <location>
        <begin position="32"/>
        <end position="55"/>
    </location>
</feature>
<evidence type="ECO:0000256" key="7">
    <source>
        <dbReference type="ARBA" id="ARBA00022723"/>
    </source>
</evidence>
<dbReference type="Pfam" id="PF01127">
    <property type="entry name" value="Sdh_cyt"/>
    <property type="match status" value="1"/>
</dbReference>
<keyword evidence="6 13" id="KW-0812">Transmembrane</keyword>
<evidence type="ECO:0000256" key="3">
    <source>
        <dbReference type="ARBA" id="ARBA00007244"/>
    </source>
</evidence>
<keyword evidence="7 12" id="KW-0479">Metal-binding</keyword>
<evidence type="ECO:0000256" key="4">
    <source>
        <dbReference type="ARBA" id="ARBA00020076"/>
    </source>
</evidence>
<feature type="transmembrane region" description="Helical" evidence="13">
    <location>
        <begin position="111"/>
        <end position="131"/>
    </location>
</feature>
<comment type="subunit">
    <text evidence="11">Part of an enzyme complex containing four subunits: a flavoprotein, an iron-sulfur protein, plus two membrane-anchoring proteins, SdhC and SdhD. The complex can form homotrimers.</text>
</comment>
<organism evidence="14 15">
    <name type="scientific">Hyphomicrobium sulfonivorans</name>
    <dbReference type="NCBI Taxonomy" id="121290"/>
    <lineage>
        <taxon>Bacteria</taxon>
        <taxon>Pseudomonadati</taxon>
        <taxon>Pseudomonadota</taxon>
        <taxon>Alphaproteobacteria</taxon>
        <taxon>Hyphomicrobiales</taxon>
        <taxon>Hyphomicrobiaceae</taxon>
        <taxon>Hyphomicrobium</taxon>
    </lineage>
</organism>
<dbReference type="SUPFAM" id="SSF81343">
    <property type="entry name" value="Fumarate reductase respiratory complex transmembrane subunits"/>
    <property type="match status" value="1"/>
</dbReference>
<evidence type="ECO:0000313" key="14">
    <source>
        <dbReference type="EMBL" id="KWT71082.1"/>
    </source>
</evidence>
<reference evidence="14 15" key="1">
    <citation type="submission" date="2015-10" db="EMBL/GenBank/DDBJ databases">
        <title>Transcriptomic analysis of a linuron degrading triple-species bacterial consortium.</title>
        <authorList>
            <person name="Albers P."/>
        </authorList>
    </citation>
    <scope>NUCLEOTIDE SEQUENCE [LARGE SCALE GENOMIC DNA]</scope>
    <source>
        <strain evidence="14 15">WDL6</strain>
    </source>
</reference>
<feature type="transmembrane region" description="Helical" evidence="13">
    <location>
        <begin position="67"/>
        <end position="90"/>
    </location>
</feature>
<keyword evidence="9 12" id="KW-0408">Iron</keyword>
<evidence type="ECO:0000256" key="6">
    <source>
        <dbReference type="ARBA" id="ARBA00022692"/>
    </source>
</evidence>
<dbReference type="GO" id="GO:0009055">
    <property type="term" value="F:electron transfer activity"/>
    <property type="evidence" value="ECO:0007669"/>
    <property type="project" value="InterPro"/>
</dbReference>
<accession>A0A120CXK4</accession>
<keyword evidence="5 12" id="KW-0349">Heme</keyword>
<evidence type="ECO:0000256" key="8">
    <source>
        <dbReference type="ARBA" id="ARBA00022989"/>
    </source>
</evidence>
<evidence type="ECO:0000256" key="2">
    <source>
        <dbReference type="ARBA" id="ARBA00004141"/>
    </source>
</evidence>
<dbReference type="InterPro" id="IPR014314">
    <property type="entry name" value="Succ_DH_cytb556"/>
</dbReference>
<dbReference type="PIRSF" id="PIRSF000178">
    <property type="entry name" value="SDH_cyt_b560"/>
    <property type="match status" value="1"/>
</dbReference>
<dbReference type="PROSITE" id="PS01000">
    <property type="entry name" value="SDH_CYT_1"/>
    <property type="match status" value="1"/>
</dbReference>
<feature type="binding site" description="axial binding residue" evidence="12">
    <location>
        <position position="88"/>
    </location>
    <ligand>
        <name>heme</name>
        <dbReference type="ChEBI" id="CHEBI:30413"/>
        <note>ligand shared with second transmembrane subunit</note>
    </ligand>
    <ligandPart>
        <name>Fe</name>
        <dbReference type="ChEBI" id="CHEBI:18248"/>
    </ligandPart>
</feature>
<dbReference type="InterPro" id="IPR034804">
    <property type="entry name" value="SQR/QFR_C/D"/>
</dbReference>
<comment type="function">
    <text evidence="1">Membrane-anchoring subunit of succinate dehydrogenase (SDH).</text>
</comment>
<dbReference type="PANTHER" id="PTHR10978">
    <property type="entry name" value="SUCCINATE DEHYDROGENASE CYTOCHROME B560 SUBUNIT"/>
    <property type="match status" value="1"/>
</dbReference>
<dbReference type="Gene3D" id="1.20.1300.10">
    <property type="entry name" value="Fumarate reductase/succinate dehydrogenase, transmembrane subunit"/>
    <property type="match status" value="1"/>
</dbReference>